<evidence type="ECO:0000313" key="2">
    <source>
        <dbReference type="Proteomes" id="UP000664795"/>
    </source>
</evidence>
<organism evidence="1 2">
    <name type="scientific">Fibrella aquatilis</name>
    <dbReference type="NCBI Taxonomy" id="2817059"/>
    <lineage>
        <taxon>Bacteria</taxon>
        <taxon>Pseudomonadati</taxon>
        <taxon>Bacteroidota</taxon>
        <taxon>Cytophagia</taxon>
        <taxon>Cytophagales</taxon>
        <taxon>Spirosomataceae</taxon>
        <taxon>Fibrella</taxon>
    </lineage>
</organism>
<dbReference type="AlphaFoldDB" id="A0A939JZV3"/>
<dbReference type="RefSeq" id="WP_207334552.1">
    <property type="nucleotide sequence ID" value="NZ_JAFMYU010000004.1"/>
</dbReference>
<protein>
    <submittedName>
        <fullName evidence="1">Uncharacterized protein</fullName>
    </submittedName>
</protein>
<keyword evidence="2" id="KW-1185">Reference proteome</keyword>
<evidence type="ECO:0000313" key="1">
    <source>
        <dbReference type="EMBL" id="MBO0930580.1"/>
    </source>
</evidence>
<sequence length="51" mass="5927">MDIQNKKDLSEKVLTGFRLAHKKLVERAKRDDETLVIVRDGKIVHVKARDL</sequence>
<dbReference type="EMBL" id="JAFMYU010000004">
    <property type="protein sequence ID" value="MBO0930580.1"/>
    <property type="molecule type" value="Genomic_DNA"/>
</dbReference>
<name>A0A939JZV3_9BACT</name>
<proteinExistence type="predicted"/>
<comment type="caution">
    <text evidence="1">The sequence shown here is derived from an EMBL/GenBank/DDBJ whole genome shotgun (WGS) entry which is preliminary data.</text>
</comment>
<accession>A0A939JZV3</accession>
<reference evidence="1 2" key="1">
    <citation type="submission" date="2021-03" db="EMBL/GenBank/DDBJ databases">
        <title>Fibrella sp. HMF5036 genome sequencing and assembly.</title>
        <authorList>
            <person name="Kang H."/>
            <person name="Kim H."/>
            <person name="Bae S."/>
            <person name="Joh K."/>
        </authorList>
    </citation>
    <scope>NUCLEOTIDE SEQUENCE [LARGE SCALE GENOMIC DNA]</scope>
    <source>
        <strain evidence="1 2">HMF5036</strain>
    </source>
</reference>
<dbReference type="Proteomes" id="UP000664795">
    <property type="component" value="Unassembled WGS sequence"/>
</dbReference>
<gene>
    <name evidence="1" type="ORF">J2I48_06220</name>
</gene>